<keyword evidence="2" id="KW-0732">Signal</keyword>
<evidence type="ECO:0000313" key="3">
    <source>
        <dbReference type="EMBL" id="PHZ12611.1"/>
    </source>
</evidence>
<reference evidence="3 4" key="1">
    <citation type="journal article" date="2016" name="Proc. Natl. Acad. Sci. U.S.A.">
        <title>Lipid metabolic changes in an early divergent fungus govern the establishment of a mutualistic symbiosis with endobacteria.</title>
        <authorList>
            <person name="Lastovetsky O.A."/>
            <person name="Gaspar M.L."/>
            <person name="Mondo S.J."/>
            <person name="LaButti K.M."/>
            <person name="Sandor L."/>
            <person name="Grigoriev I.V."/>
            <person name="Henry S.A."/>
            <person name="Pawlowska T.E."/>
        </authorList>
    </citation>
    <scope>NUCLEOTIDE SEQUENCE [LARGE SCALE GENOMIC DNA]</scope>
    <source>
        <strain evidence="3 4">ATCC 52813</strain>
    </source>
</reference>
<evidence type="ECO:0000256" key="1">
    <source>
        <dbReference type="SAM" id="Phobius"/>
    </source>
</evidence>
<dbReference type="GeneID" id="35444080"/>
<name>A0A2G4SV15_RHIZD</name>
<keyword evidence="1" id="KW-1133">Transmembrane helix</keyword>
<dbReference type="EMBL" id="KZ303849">
    <property type="protein sequence ID" value="PHZ12611.1"/>
    <property type="molecule type" value="Genomic_DNA"/>
</dbReference>
<keyword evidence="1" id="KW-0812">Transmembrane</keyword>
<organism evidence="3 4">
    <name type="scientific">Rhizopus microsporus ATCC 52813</name>
    <dbReference type="NCBI Taxonomy" id="1340429"/>
    <lineage>
        <taxon>Eukaryota</taxon>
        <taxon>Fungi</taxon>
        <taxon>Fungi incertae sedis</taxon>
        <taxon>Mucoromycota</taxon>
        <taxon>Mucoromycotina</taxon>
        <taxon>Mucoromycetes</taxon>
        <taxon>Mucorales</taxon>
        <taxon>Mucorineae</taxon>
        <taxon>Rhizopodaceae</taxon>
        <taxon>Rhizopus</taxon>
    </lineage>
</organism>
<feature type="signal peptide" evidence="2">
    <location>
        <begin position="1"/>
        <end position="22"/>
    </location>
</feature>
<evidence type="ECO:0000256" key="2">
    <source>
        <dbReference type="SAM" id="SignalP"/>
    </source>
</evidence>
<feature type="transmembrane region" description="Helical" evidence="1">
    <location>
        <begin position="32"/>
        <end position="49"/>
    </location>
</feature>
<feature type="chain" id="PRO_5013915462" evidence="2">
    <location>
        <begin position="23"/>
        <end position="60"/>
    </location>
</feature>
<evidence type="ECO:0000313" key="4">
    <source>
        <dbReference type="Proteomes" id="UP000242254"/>
    </source>
</evidence>
<sequence>MDGCCLIWVTSLALAIFGLVKSDKALACNHDEVIIVGLFPLFSLVRVLFPLDKKIVLYWS</sequence>
<protein>
    <submittedName>
        <fullName evidence="3">Uncharacterized protein</fullName>
    </submittedName>
</protein>
<dbReference type="AlphaFoldDB" id="A0A2G4SV15"/>
<keyword evidence="4" id="KW-1185">Reference proteome</keyword>
<gene>
    <name evidence="3" type="ORF">RHIMIDRAFT_282728</name>
</gene>
<dbReference type="Proteomes" id="UP000242254">
    <property type="component" value="Unassembled WGS sequence"/>
</dbReference>
<proteinExistence type="predicted"/>
<dbReference type="RefSeq" id="XP_023466319.1">
    <property type="nucleotide sequence ID" value="XM_023613091.1"/>
</dbReference>
<accession>A0A2G4SV15</accession>
<keyword evidence="1" id="KW-0472">Membrane</keyword>